<sequence>MWQVGKVIDRTDWNERLFSLKIAVDIGPYLAGQFIKLAMSLQDKRVARAYSIINPPGSDYIEVLAVTVPDGQLSPALHLLQPGDVIDVSVPATGFLTLNELPQGEIQGRHLWLLATGTAVGPFLAILDTAEPWQRFEKIVLVYGARRADELAYFAKLQALAMQRPQFRFLPAITREEHPGMLHCRIPDGLASGSIERHAGISIAAADSQIMLCGNPGMIRDSISILTDRGLRKNLRRAPGQITTEKYW</sequence>
<dbReference type="GO" id="GO:0000166">
    <property type="term" value="F:nucleotide binding"/>
    <property type="evidence" value="ECO:0007669"/>
    <property type="project" value="UniProtKB-KW"/>
</dbReference>
<keyword evidence="4" id="KW-0285">Flavoprotein</keyword>
<evidence type="ECO:0000256" key="8">
    <source>
        <dbReference type="ARBA" id="ARBA00023002"/>
    </source>
</evidence>
<dbReference type="EMBL" id="SLWF01000037">
    <property type="protein sequence ID" value="TCN78856.1"/>
    <property type="molecule type" value="Genomic_DNA"/>
</dbReference>
<comment type="catalytic activity">
    <reaction evidence="10">
        <text>2 reduced [2Fe-2S]-[ferredoxin] + NADP(+) + H(+) = 2 oxidized [2Fe-2S]-[ferredoxin] + NADPH</text>
        <dbReference type="Rhea" id="RHEA:20125"/>
        <dbReference type="Rhea" id="RHEA-COMP:10000"/>
        <dbReference type="Rhea" id="RHEA-COMP:10001"/>
        <dbReference type="ChEBI" id="CHEBI:15378"/>
        <dbReference type="ChEBI" id="CHEBI:33737"/>
        <dbReference type="ChEBI" id="CHEBI:33738"/>
        <dbReference type="ChEBI" id="CHEBI:57783"/>
        <dbReference type="ChEBI" id="CHEBI:58349"/>
        <dbReference type="EC" id="1.18.1.2"/>
    </reaction>
</comment>
<dbReference type="SUPFAM" id="SSF52343">
    <property type="entry name" value="Ferredoxin reductase-like, C-terminal NADP-linked domain"/>
    <property type="match status" value="1"/>
</dbReference>
<keyword evidence="13" id="KW-1185">Reference proteome</keyword>
<dbReference type="Pfam" id="PF00175">
    <property type="entry name" value="NAD_binding_1"/>
    <property type="match status" value="1"/>
</dbReference>
<dbReference type="GO" id="GO:0042167">
    <property type="term" value="P:heme catabolic process"/>
    <property type="evidence" value="ECO:0007669"/>
    <property type="project" value="TreeGrafter"/>
</dbReference>
<dbReference type="PROSITE" id="PS51384">
    <property type="entry name" value="FAD_FR"/>
    <property type="match status" value="1"/>
</dbReference>
<accession>A0A4R2F1W2</accession>
<gene>
    <name evidence="12" type="ORF">EDC91_13730</name>
</gene>
<dbReference type="InterPro" id="IPR017938">
    <property type="entry name" value="Riboflavin_synthase-like_b-brl"/>
</dbReference>
<comment type="cofactor">
    <cofactor evidence="9">
        <name>[2Fe-2S] cluster</name>
        <dbReference type="ChEBI" id="CHEBI:190135"/>
    </cofactor>
</comment>
<evidence type="ECO:0000313" key="13">
    <source>
        <dbReference type="Proteomes" id="UP000294832"/>
    </source>
</evidence>
<dbReference type="CDD" id="cd06195">
    <property type="entry name" value="FNR1"/>
    <property type="match status" value="1"/>
</dbReference>
<keyword evidence="6" id="KW-0274">FAD</keyword>
<dbReference type="InterPro" id="IPR017927">
    <property type="entry name" value="FAD-bd_FR_type"/>
</dbReference>
<dbReference type="AlphaFoldDB" id="A0A4R2F1W2"/>
<evidence type="ECO:0000256" key="5">
    <source>
        <dbReference type="ARBA" id="ARBA00022741"/>
    </source>
</evidence>
<reference evidence="12 13" key="1">
    <citation type="submission" date="2019-03" db="EMBL/GenBank/DDBJ databases">
        <title>Freshwater and sediment microbial communities from various areas in North America, analyzing microbe dynamics in response to fracking.</title>
        <authorList>
            <person name="Lamendella R."/>
        </authorList>
    </citation>
    <scope>NUCLEOTIDE SEQUENCE [LARGE SCALE GENOMIC DNA]</scope>
    <source>
        <strain evidence="12 13">74A</strain>
    </source>
</reference>
<name>A0A4R2F1W2_9GAMM</name>
<comment type="caution">
    <text evidence="12">The sequence shown here is derived from an EMBL/GenBank/DDBJ whole genome shotgun (WGS) entry which is preliminary data.</text>
</comment>
<dbReference type="InterPro" id="IPR051930">
    <property type="entry name" value="FNR_type-1"/>
</dbReference>
<dbReference type="InterPro" id="IPR001433">
    <property type="entry name" value="OxRdtase_FAD/NAD-bd"/>
</dbReference>
<evidence type="ECO:0000256" key="4">
    <source>
        <dbReference type="ARBA" id="ARBA00022630"/>
    </source>
</evidence>
<evidence type="ECO:0000256" key="1">
    <source>
        <dbReference type="ARBA" id="ARBA00001974"/>
    </source>
</evidence>
<keyword evidence="8" id="KW-0560">Oxidoreductase</keyword>
<evidence type="ECO:0000259" key="11">
    <source>
        <dbReference type="PROSITE" id="PS51384"/>
    </source>
</evidence>
<keyword evidence="5" id="KW-0547">Nucleotide-binding</keyword>
<dbReference type="SUPFAM" id="SSF63380">
    <property type="entry name" value="Riboflavin synthase domain-like"/>
    <property type="match status" value="1"/>
</dbReference>
<dbReference type="GO" id="GO:0004324">
    <property type="term" value="F:ferredoxin-NADP+ reductase activity"/>
    <property type="evidence" value="ECO:0007669"/>
    <property type="project" value="UniProtKB-EC"/>
</dbReference>
<keyword evidence="7" id="KW-0521">NADP</keyword>
<dbReference type="Proteomes" id="UP000294832">
    <property type="component" value="Unassembled WGS sequence"/>
</dbReference>
<dbReference type="GO" id="GO:0034599">
    <property type="term" value="P:cellular response to oxidative stress"/>
    <property type="evidence" value="ECO:0007669"/>
    <property type="project" value="TreeGrafter"/>
</dbReference>
<evidence type="ECO:0000256" key="2">
    <source>
        <dbReference type="ARBA" id="ARBA00008312"/>
    </source>
</evidence>
<dbReference type="Gene3D" id="3.40.50.80">
    <property type="entry name" value="Nucleotide-binding domain of ferredoxin-NADP reductase (FNR) module"/>
    <property type="match status" value="1"/>
</dbReference>
<proteinExistence type="inferred from homology"/>
<evidence type="ECO:0000256" key="9">
    <source>
        <dbReference type="ARBA" id="ARBA00034078"/>
    </source>
</evidence>
<comment type="similarity">
    <text evidence="2">Belongs to the ferredoxin--NADP reductase type 1 family.</text>
</comment>
<evidence type="ECO:0000256" key="6">
    <source>
        <dbReference type="ARBA" id="ARBA00022827"/>
    </source>
</evidence>
<protein>
    <recommendedName>
        <fullName evidence="3">ferredoxin--NADP(+) reductase</fullName>
        <ecNumber evidence="3">1.18.1.2</ecNumber>
    </recommendedName>
</protein>
<dbReference type="PANTHER" id="PTHR47878:SF1">
    <property type="entry name" value="FLAVODOXIN_FERREDOXIN--NADP REDUCTASE"/>
    <property type="match status" value="1"/>
</dbReference>
<dbReference type="Pfam" id="PF00970">
    <property type="entry name" value="FAD_binding_6"/>
    <property type="match status" value="1"/>
</dbReference>
<dbReference type="OrthoDB" id="9784483at2"/>
<evidence type="ECO:0000256" key="10">
    <source>
        <dbReference type="ARBA" id="ARBA00047776"/>
    </source>
</evidence>
<feature type="domain" description="FAD-binding FR-type" evidence="11">
    <location>
        <begin position="1"/>
        <end position="98"/>
    </location>
</feature>
<evidence type="ECO:0000313" key="12">
    <source>
        <dbReference type="EMBL" id="TCN78856.1"/>
    </source>
</evidence>
<organism evidence="12 13">
    <name type="scientific">Shewanella fodinae</name>
    <dbReference type="NCBI Taxonomy" id="552357"/>
    <lineage>
        <taxon>Bacteria</taxon>
        <taxon>Pseudomonadati</taxon>
        <taxon>Pseudomonadota</taxon>
        <taxon>Gammaproteobacteria</taxon>
        <taxon>Alteromonadales</taxon>
        <taxon>Shewanellaceae</taxon>
        <taxon>Shewanella</taxon>
    </lineage>
</organism>
<dbReference type="PANTHER" id="PTHR47878">
    <property type="entry name" value="OXIDOREDUCTASE FAD/NAD(P)-BINDING DOMAIN PROTEIN"/>
    <property type="match status" value="1"/>
</dbReference>
<dbReference type="InterPro" id="IPR033892">
    <property type="entry name" value="FNR_bac"/>
</dbReference>
<evidence type="ECO:0000256" key="7">
    <source>
        <dbReference type="ARBA" id="ARBA00022857"/>
    </source>
</evidence>
<dbReference type="InterPro" id="IPR039261">
    <property type="entry name" value="FNR_nucleotide-bd"/>
</dbReference>
<dbReference type="RefSeq" id="WP_133040360.1">
    <property type="nucleotide sequence ID" value="NZ_SLWF01000037.1"/>
</dbReference>
<dbReference type="EC" id="1.18.1.2" evidence="3"/>
<evidence type="ECO:0000256" key="3">
    <source>
        <dbReference type="ARBA" id="ARBA00013223"/>
    </source>
</evidence>
<dbReference type="Gene3D" id="2.40.30.10">
    <property type="entry name" value="Translation factors"/>
    <property type="match status" value="1"/>
</dbReference>
<comment type="cofactor">
    <cofactor evidence="1">
        <name>FAD</name>
        <dbReference type="ChEBI" id="CHEBI:57692"/>
    </cofactor>
</comment>
<dbReference type="InterPro" id="IPR008333">
    <property type="entry name" value="Cbr1-like_FAD-bd_dom"/>
</dbReference>